<dbReference type="Gene3D" id="2.130.10.10">
    <property type="entry name" value="YVTN repeat-like/Quinoprotein amine dehydrogenase"/>
    <property type="match status" value="1"/>
</dbReference>
<feature type="region of interest" description="Disordered" evidence="1">
    <location>
        <begin position="603"/>
        <end position="630"/>
    </location>
</feature>
<feature type="region of interest" description="Disordered" evidence="1">
    <location>
        <begin position="966"/>
        <end position="1041"/>
    </location>
</feature>
<evidence type="ECO:0000313" key="2">
    <source>
        <dbReference type="EMBL" id="JAT74787.1"/>
    </source>
</evidence>
<dbReference type="PANTHER" id="PTHR45521">
    <property type="entry name" value="TSET COMPLEX MEMBER TSTF"/>
    <property type="match status" value="1"/>
</dbReference>
<sequence>MQPPAADPLNVLNVKRTGEKVDRLAFHPVLPWIAYTRRDNIVCIWNFESDQEVYTASFGSSDGATGLDAALAQDLGPSSKPEHSSPSTLNNLFRSSATGSVRNVFFLDSDVCFWQIARQHLHKCSSLEAAAVPTIVPSRHRILTDRWLGIVCEAKVVLHSISGPETLELPRSLVDGKAATCVALLLLHHPGLLGGEDGAGRSMAPRFAPLLAIGTSGGNIYVVDPLTAKVLVALVGAHKGAVTALQVLGSEAANGADRLISAGADGTVAVWEPSTAAYGPGPRREISPRLFFKAHEAAVSSLCLVEVFPGEGSSRVQYLATTGEDKRVALWQTTGSWTLHKSVQPLHKTTFHSAVHCPWASAGLGGSPSLVLASGESTVLMGLHPESGASSHCLDLAGWLDPGQKKAVKVYGAFGHPLRPHLLAVATNTGLALLGFSGSGPPAVLALPHQVLTLDAIASMPEAAPNAPSAVRAAQGFTCLAAAGQSLWTSSLRLETTAGPPGSSEKSVRLDQGPREAIAKLEHSGPVLLACSASGRSVSVVWPQRQLYCVFCLAPSGVWEVIDSGAASALVWNSLQSQYALLCSPPVVVDAPKPKKGMFAAFGRRKHSTSAPKPEESAESAPAHGARPGSHVQVHVVDESRAAQWVVNQGVSLDGLPSALHGGPMLGVVVEGRASGGEGLNAGLQLLSWTNFTAVGPRLPEPRWLSWEPDCTVLALAYQDSVELCRTNPRFEAYASLPIPEACSGIWQTRQLFLATPTAILAVFTDPAQEFVQTIPLASYEGVAASQVAPSTDSSPLPITVPRPLGPVVLMGIRHSYLWLADGLGRPYLVSLRHAGVRLRCLAARSELSTARTIAERGLGAIFHDDIARYLVAMGGQEGVVEALRLTGLSPQVETALAVRVEDWDRAAAAFQTLALGIKDRSLLQVVTDSGGSLLESSAALDAHADQGSLGVDAVSRILEEEAAEREAASKSFNKRKKDRQGGSEEDDEEGSADNSAAEGGEAEEEEVKPSDIDWDAELADTSNNDPFRGEAEGARPLAPPTVYATASGKALQSILTQGLDLADAAMAAGHWDAARMVLGVFVRMASALPRTFLASLVVGLGQCAMTESAHTLARAAVVGASPNLHVSSVAAPLAALIGGRNSRAVAATLTKAELAPLASVFANVWGVQGEDPPAEAWERMLDADDPHRGQRFVVVPPVL</sequence>
<dbReference type="InterPro" id="IPR053290">
    <property type="entry name" value="TSET_complex_member"/>
</dbReference>
<feature type="compositionally biased region" description="Acidic residues" evidence="1">
    <location>
        <begin position="1001"/>
        <end position="1019"/>
    </location>
</feature>
<protein>
    <submittedName>
        <fullName evidence="2">Uncharacterized protein</fullName>
    </submittedName>
</protein>
<reference evidence="2" key="1">
    <citation type="submission" date="2015-08" db="EMBL/GenBank/DDBJ databases">
        <authorList>
            <person name="Babu N.S."/>
            <person name="Beckwith C.J."/>
            <person name="Beseler K.G."/>
            <person name="Brison A."/>
            <person name="Carone J.V."/>
            <person name="Caskin T.P."/>
            <person name="Diamond M."/>
            <person name="Durham M.E."/>
            <person name="Foxe J.M."/>
            <person name="Go M."/>
            <person name="Henderson B.A."/>
            <person name="Jones I.B."/>
            <person name="McGettigan J.A."/>
            <person name="Micheletti S.J."/>
            <person name="Nasrallah M.E."/>
            <person name="Ortiz D."/>
            <person name="Piller C.R."/>
            <person name="Privatt S.R."/>
            <person name="Schneider S.L."/>
            <person name="Sharp S."/>
            <person name="Smith T.C."/>
            <person name="Stanton J.D."/>
            <person name="Ullery H.E."/>
            <person name="Wilson R.J."/>
            <person name="Serrano M.G."/>
            <person name="Buck G."/>
            <person name="Lee V."/>
            <person name="Wang Y."/>
            <person name="Carvalho R."/>
            <person name="Voegtly L."/>
            <person name="Shi R."/>
            <person name="Duckworth R."/>
            <person name="Johnson A."/>
            <person name="Loviza R."/>
            <person name="Walstead R."/>
            <person name="Shah Z."/>
            <person name="Kiflezghi M."/>
            <person name="Wade K."/>
            <person name="Ball S.L."/>
            <person name="Bradley K.W."/>
            <person name="Asai D.J."/>
            <person name="Bowman C.A."/>
            <person name="Russell D.A."/>
            <person name="Pope W.H."/>
            <person name="Jacobs-Sera D."/>
            <person name="Hendrix R.W."/>
            <person name="Hatfull G.F."/>
        </authorList>
    </citation>
    <scope>NUCLEOTIDE SEQUENCE</scope>
</reference>
<dbReference type="EMBL" id="GDKF01003835">
    <property type="protein sequence ID" value="JAT74787.1"/>
    <property type="molecule type" value="Transcribed_RNA"/>
</dbReference>
<name>A0A1D2A6H2_AUXPR</name>
<dbReference type="InterPro" id="IPR015943">
    <property type="entry name" value="WD40/YVTN_repeat-like_dom_sf"/>
</dbReference>
<accession>A0A1D2A6H2</accession>
<dbReference type="InterPro" id="IPR001680">
    <property type="entry name" value="WD40_rpt"/>
</dbReference>
<dbReference type="SMART" id="SM00320">
    <property type="entry name" value="WD40"/>
    <property type="match status" value="3"/>
</dbReference>
<organism evidence="2">
    <name type="scientific">Auxenochlorella protothecoides</name>
    <name type="common">Green microalga</name>
    <name type="synonym">Chlorella protothecoides</name>
    <dbReference type="NCBI Taxonomy" id="3075"/>
    <lineage>
        <taxon>Eukaryota</taxon>
        <taxon>Viridiplantae</taxon>
        <taxon>Chlorophyta</taxon>
        <taxon>core chlorophytes</taxon>
        <taxon>Trebouxiophyceae</taxon>
        <taxon>Chlorellales</taxon>
        <taxon>Chlorellaceae</taxon>
        <taxon>Auxenochlorella</taxon>
    </lineage>
</organism>
<dbReference type="InterPro" id="IPR036322">
    <property type="entry name" value="WD40_repeat_dom_sf"/>
</dbReference>
<dbReference type="AlphaFoldDB" id="A0A1D2A6H2"/>
<evidence type="ECO:0000256" key="1">
    <source>
        <dbReference type="SAM" id="MobiDB-lite"/>
    </source>
</evidence>
<dbReference type="SUPFAM" id="SSF50978">
    <property type="entry name" value="WD40 repeat-like"/>
    <property type="match status" value="1"/>
</dbReference>
<proteinExistence type="predicted"/>
<dbReference type="PANTHER" id="PTHR45521:SF2">
    <property type="entry name" value="TRANSDUCIN_WD40 REPEAT-LIKE SUPERFAMILY PROTEIN"/>
    <property type="match status" value="1"/>
</dbReference>
<gene>
    <name evidence="2" type="ORF">g.17081</name>
</gene>